<dbReference type="Pfam" id="PF07715">
    <property type="entry name" value="Plug"/>
    <property type="match status" value="1"/>
</dbReference>
<feature type="chain" id="PRO_5015535242" evidence="5">
    <location>
        <begin position="29"/>
        <end position="1254"/>
    </location>
</feature>
<protein>
    <submittedName>
        <fullName evidence="8">TonB-dependent receptor</fullName>
    </submittedName>
</protein>
<evidence type="ECO:0000259" key="7">
    <source>
        <dbReference type="Pfam" id="PF07715"/>
    </source>
</evidence>
<dbReference type="InterPro" id="IPR000531">
    <property type="entry name" value="Beta-barrel_TonB"/>
</dbReference>
<feature type="domain" description="TonB-dependent receptor-like beta-barrel" evidence="6">
    <location>
        <begin position="863"/>
        <end position="1159"/>
    </location>
</feature>
<dbReference type="OrthoDB" id="8727862at2"/>
<evidence type="ECO:0000259" key="6">
    <source>
        <dbReference type="Pfam" id="PF00593"/>
    </source>
</evidence>
<evidence type="ECO:0000256" key="1">
    <source>
        <dbReference type="ARBA" id="ARBA00004442"/>
    </source>
</evidence>
<evidence type="ECO:0000256" key="4">
    <source>
        <dbReference type="RuleBase" id="RU003357"/>
    </source>
</evidence>
<evidence type="ECO:0000256" key="2">
    <source>
        <dbReference type="ARBA" id="ARBA00023136"/>
    </source>
</evidence>
<evidence type="ECO:0000313" key="8">
    <source>
        <dbReference type="EMBL" id="AWB67967.1"/>
    </source>
</evidence>
<dbReference type="AlphaFoldDB" id="A0A2S0VUR7"/>
<sequence length="1254" mass="139011">MSVNFKLKPIALAMMPILFAGTTTLALAAEEDDKKKQEEAETEVIEVTGFKASVQKALNSKRFSDTISDSIHAEDIGKSTDQNIADALSRVTGIAIQTEDGEGTKITVRGANPNLNQISLNGVALTSGVNDASGGNASVDQSVDLSTISSDILSSINVVKTPAADHDEGSLGANVILRTVKPLNINKDKRIVEIQGRYNEFSEDANRKFSATFSKKLLDETFGFIVTVADETQSTRKDQLSGDWLSPYVPVFVKDGGATSLQTGEPTSGESMAIMRKTLGYGVDLNQRDRVSANLGLQFAPAETTDIQLDLSYSKQTLQYNNHGISVSNPQQLIAPKSTDVNAQWEGTGDDRDIVAYDNQADWWTLDEENKILVKSLNRVSTGAMRRTLGGNETENKVASLTIHQQLTDDLTVDIRAGYAQTYYESLPNWTISTNNWNLMPVTTKQNIPVGEVEPVGYDCTGGTCQMSVSTTPITYVPGGVNNNQSNIVKGGFIPYDPHANHLGYTAQYDNEQTDTNKSIFVDFDWDVDFGPVTKLEFGAKWSNRVKDVYTNFLQVKDGDSEIRFDQVTGQPIQGRSPVSIRMSDILDPTDSGKFAFTDFMGDLTDNKLDENGQPLYSTDFLQGWGVLDPIKTYQEIFDVPNSELTENDKASRIIELDNHSLYGKVNFEFFDQRLTGNLGLRYVKTDVNSSGFAEIKYHDKANVFDQTAMFFDLQLVNQQLGDCPYVREGTSPWKNQGVRIDGVTVDNVDPDGDGIIGSPNGATWTNADGSTGQNYYPCFEQGDPEGGGFLVKDNGLLNIPFDDQGQPLDRSLWVNEVDSSRGPWPLYRHGDITTQKQYSKAIGELYGIDPKQVYERGYQATGEGSTSILLPSLNLNYAINDQFIARFAASKTMARPRFDSMRPGFSINESTWWTSPHRATVYNPGLQPLESENLDLSLEWYFNESGLISLALFDKQMTNFEESVKDHFYYKDLRTDYTKTDISWAEIAMPADGVDSLTNTECMPHRIIQDALRQPITFECADLLTTVIRNGKGATSQGLEFSYSQSYDFLPGVLSGLGATFNYTYAESESHIEELSGSGKLLQPLPQQYTPLHSANATIYWEKNGHQLRLANRYSGVQLLNRGLNVGAEWKDATNNLDFSASYKFNKNLTLSFHALNLTDEVSRTFFTSTNMVLDYSRNDAGNYINEAGDVIALDDGTPAMLSQILSDGDMTKQLQPIELNEGNAMTDNVDKSRTIREWKTGRQFRLSARFTF</sequence>
<dbReference type="Gene3D" id="2.170.130.10">
    <property type="entry name" value="TonB-dependent receptor, plug domain"/>
    <property type="match status" value="1"/>
</dbReference>
<dbReference type="Pfam" id="PF00593">
    <property type="entry name" value="TonB_dep_Rec_b-barrel"/>
    <property type="match status" value="1"/>
</dbReference>
<reference evidence="8 9" key="1">
    <citation type="submission" date="2018-01" db="EMBL/GenBank/DDBJ databases">
        <title>Genome sequence of a Cantenovulum-like bacteria.</title>
        <authorList>
            <person name="Tan W.R."/>
            <person name="Lau N.-S."/>
            <person name="Go F."/>
            <person name="Amirul A.-A.A."/>
        </authorList>
    </citation>
    <scope>NUCLEOTIDE SEQUENCE [LARGE SCALE GENOMIC DNA]</scope>
    <source>
        <strain evidence="8 9">CCB-QB4</strain>
    </source>
</reference>
<comment type="subcellular location">
    <subcellularLocation>
        <location evidence="1 4">Cell outer membrane</location>
    </subcellularLocation>
</comment>
<dbReference type="Gene3D" id="2.40.170.20">
    <property type="entry name" value="TonB-dependent receptor, beta-barrel domain"/>
    <property type="match status" value="2"/>
</dbReference>
<dbReference type="EMBL" id="CP026604">
    <property type="protein sequence ID" value="AWB67967.1"/>
    <property type="molecule type" value="Genomic_DNA"/>
</dbReference>
<dbReference type="PANTHER" id="PTHR40980">
    <property type="entry name" value="PLUG DOMAIN-CONTAINING PROTEIN"/>
    <property type="match status" value="1"/>
</dbReference>
<evidence type="ECO:0000256" key="3">
    <source>
        <dbReference type="ARBA" id="ARBA00023237"/>
    </source>
</evidence>
<dbReference type="RefSeq" id="WP_108604032.1">
    <property type="nucleotide sequence ID" value="NZ_CP026604.1"/>
</dbReference>
<evidence type="ECO:0000313" key="9">
    <source>
        <dbReference type="Proteomes" id="UP000244441"/>
    </source>
</evidence>
<name>A0A2S0VUR7_9ALTE</name>
<dbReference type="InterPro" id="IPR012910">
    <property type="entry name" value="Plug_dom"/>
</dbReference>
<dbReference type="PANTHER" id="PTHR40980:SF3">
    <property type="entry name" value="TONB-DEPENDENT RECEPTOR-LIKE BETA-BARREL DOMAIN-CONTAINING PROTEIN"/>
    <property type="match status" value="1"/>
</dbReference>
<dbReference type="SUPFAM" id="SSF56935">
    <property type="entry name" value="Porins"/>
    <property type="match status" value="1"/>
</dbReference>
<proteinExistence type="inferred from homology"/>
<feature type="signal peptide" evidence="5">
    <location>
        <begin position="1"/>
        <end position="28"/>
    </location>
</feature>
<organism evidence="8 9">
    <name type="scientific">Saccharobesus litoralis</name>
    <dbReference type="NCBI Taxonomy" id="2172099"/>
    <lineage>
        <taxon>Bacteria</taxon>
        <taxon>Pseudomonadati</taxon>
        <taxon>Pseudomonadota</taxon>
        <taxon>Gammaproteobacteria</taxon>
        <taxon>Alteromonadales</taxon>
        <taxon>Alteromonadaceae</taxon>
        <taxon>Saccharobesus</taxon>
    </lineage>
</organism>
<gene>
    <name evidence="8" type="ORF">C2869_16740</name>
</gene>
<keyword evidence="8" id="KW-0675">Receptor</keyword>
<comment type="similarity">
    <text evidence="4">Belongs to the TonB-dependent receptor family.</text>
</comment>
<keyword evidence="5" id="KW-0732">Signal</keyword>
<keyword evidence="4" id="KW-0798">TonB box</keyword>
<keyword evidence="3" id="KW-0998">Cell outer membrane</keyword>
<keyword evidence="2 4" id="KW-0472">Membrane</keyword>
<dbReference type="GO" id="GO:0009279">
    <property type="term" value="C:cell outer membrane"/>
    <property type="evidence" value="ECO:0007669"/>
    <property type="project" value="UniProtKB-SubCell"/>
</dbReference>
<dbReference type="Proteomes" id="UP000244441">
    <property type="component" value="Chromosome"/>
</dbReference>
<dbReference type="InterPro" id="IPR037066">
    <property type="entry name" value="Plug_dom_sf"/>
</dbReference>
<dbReference type="InterPro" id="IPR036942">
    <property type="entry name" value="Beta-barrel_TonB_sf"/>
</dbReference>
<accession>A0A2S0VUR7</accession>
<evidence type="ECO:0000256" key="5">
    <source>
        <dbReference type="SAM" id="SignalP"/>
    </source>
</evidence>
<keyword evidence="9" id="KW-1185">Reference proteome</keyword>
<feature type="domain" description="TonB-dependent receptor plug" evidence="7">
    <location>
        <begin position="67"/>
        <end position="171"/>
    </location>
</feature>
<dbReference type="KEGG" id="cate:C2869_16740"/>